<evidence type="ECO:0000313" key="6">
    <source>
        <dbReference type="Proteomes" id="UP000823633"/>
    </source>
</evidence>
<dbReference type="Gene3D" id="3.50.50.60">
    <property type="entry name" value="FAD/NAD(P)-binding domain"/>
    <property type="match status" value="2"/>
</dbReference>
<evidence type="ECO:0000313" key="5">
    <source>
        <dbReference type="EMBL" id="MBO8442832.1"/>
    </source>
</evidence>
<keyword evidence="2" id="KW-0560">Oxidoreductase</keyword>
<dbReference type="GO" id="GO:0016491">
    <property type="term" value="F:oxidoreductase activity"/>
    <property type="evidence" value="ECO:0007669"/>
    <property type="project" value="UniProtKB-KW"/>
</dbReference>
<feature type="domain" description="FAD-dependent oxidoreductase 2 FAD-binding" evidence="3">
    <location>
        <begin position="82"/>
        <end position="115"/>
    </location>
</feature>
<evidence type="ECO:0000259" key="3">
    <source>
        <dbReference type="Pfam" id="PF00890"/>
    </source>
</evidence>
<evidence type="ECO:0000256" key="1">
    <source>
        <dbReference type="ARBA" id="ARBA00022630"/>
    </source>
</evidence>
<feature type="domain" description="FAD-dependent protein C-terminal" evidence="4">
    <location>
        <begin position="267"/>
        <end position="458"/>
    </location>
</feature>
<sequence length="515" mass="55902">MKREFDITLTPYEAATEDALRRIAAKKLSLAEDDITVIRFIRRSIDSRRREVRISARLAVYVGQEPEGPSTVSFRDGDPRRDVVVVGAGPAGLFAALTLLEHGFRPIVLERGKDVHSRRLDTARLCRDGVLDEESNYAFGEGGAGAFSDGKLYTRSVKRGDVGKVLSLFVQHGAKAEILYDAHPHIGSDALPKVIENIRGTIVAHGGEVHFSTKVTSLVRESGRVVGVECADSSAFRGPVILATGHSAHDVYRFLKADGFTLEAKDLAVGVRLEHPQRLIDEMQYHSSGGRGLYLPAASYRFVTQVDSRGVYSFCMCPGGFIVPASTKTGELVVNGMSPASRAGRWANSGIVVQIRKEDVEGDDELAMLRFIRGIERRCFNPGYRAPAQRMTDFLRSRPSGTLPATSYIPGLAARPIDEVLPPLVAGSLRRGLEDFVRMTRGRFLSEEAVLAAPETRTSSPVRIVRGEDFSQVPGLYPCGEGAGYAGGIVSAALDGIAVAESIVRGTDEIWMGKS</sequence>
<dbReference type="PANTHER" id="PTHR42842">
    <property type="entry name" value="FAD/NAD(P)-BINDING OXIDOREDUCTASE"/>
    <property type="match status" value="1"/>
</dbReference>
<organism evidence="5 6">
    <name type="scientific">Candidatus Aphodenecus pullistercoris</name>
    <dbReference type="NCBI Taxonomy" id="2840669"/>
    <lineage>
        <taxon>Bacteria</taxon>
        <taxon>Pseudomonadati</taxon>
        <taxon>Spirochaetota</taxon>
        <taxon>Spirochaetia</taxon>
        <taxon>Spirochaetales</taxon>
        <taxon>Candidatus Aphodenecus</taxon>
    </lineage>
</organism>
<dbReference type="EMBL" id="JADIMU010000022">
    <property type="protein sequence ID" value="MBO8442832.1"/>
    <property type="molecule type" value="Genomic_DNA"/>
</dbReference>
<dbReference type="SUPFAM" id="SSF51905">
    <property type="entry name" value="FAD/NAD(P)-binding domain"/>
    <property type="match status" value="1"/>
</dbReference>
<keyword evidence="1" id="KW-0285">Flavoprotein</keyword>
<dbReference type="Pfam" id="PF21688">
    <property type="entry name" value="FAD-depend_C"/>
    <property type="match status" value="1"/>
</dbReference>
<reference evidence="5" key="1">
    <citation type="submission" date="2020-10" db="EMBL/GenBank/DDBJ databases">
        <authorList>
            <person name="Gilroy R."/>
        </authorList>
    </citation>
    <scope>NUCLEOTIDE SEQUENCE</scope>
    <source>
        <strain evidence="5">11167</strain>
    </source>
</reference>
<dbReference type="PANTHER" id="PTHR42842:SF3">
    <property type="entry name" value="FAD_NAD(P)-BINDING OXIDOREDUCTASE FAMILY PROTEIN"/>
    <property type="match status" value="1"/>
</dbReference>
<name>A0A9D9HAW1_9SPIR</name>
<evidence type="ECO:0000259" key="4">
    <source>
        <dbReference type="Pfam" id="PF21688"/>
    </source>
</evidence>
<reference evidence="5" key="2">
    <citation type="journal article" date="2021" name="PeerJ">
        <title>Extensive microbial diversity within the chicken gut microbiome revealed by metagenomics and culture.</title>
        <authorList>
            <person name="Gilroy R."/>
            <person name="Ravi A."/>
            <person name="Getino M."/>
            <person name="Pursley I."/>
            <person name="Horton D.L."/>
            <person name="Alikhan N.F."/>
            <person name="Baker D."/>
            <person name="Gharbi K."/>
            <person name="Hall N."/>
            <person name="Watson M."/>
            <person name="Adriaenssens E.M."/>
            <person name="Foster-Nyarko E."/>
            <person name="Jarju S."/>
            <person name="Secka A."/>
            <person name="Antonio M."/>
            <person name="Oren A."/>
            <person name="Chaudhuri R.R."/>
            <person name="La Ragione R."/>
            <person name="Hildebrand F."/>
            <person name="Pallen M.J."/>
        </authorList>
    </citation>
    <scope>NUCLEOTIDE SEQUENCE</scope>
    <source>
        <strain evidence="5">11167</strain>
    </source>
</reference>
<gene>
    <name evidence="5" type="ORF">IAC42_03640</name>
</gene>
<dbReference type="PIRSF" id="PIRSF038984">
    <property type="entry name" value="FAD_binding_protein"/>
    <property type="match status" value="1"/>
</dbReference>
<dbReference type="PRINTS" id="PR00419">
    <property type="entry name" value="ADXRDTASE"/>
</dbReference>
<dbReference type="Proteomes" id="UP000823633">
    <property type="component" value="Unassembled WGS sequence"/>
</dbReference>
<comment type="caution">
    <text evidence="5">The sequence shown here is derived from an EMBL/GenBank/DDBJ whole genome shotgun (WGS) entry which is preliminary data.</text>
</comment>
<dbReference type="InterPro" id="IPR036188">
    <property type="entry name" value="FAD/NAD-bd_sf"/>
</dbReference>
<accession>A0A9D9HAW1</accession>
<protein>
    <submittedName>
        <fullName evidence="5">FAD-binding protein</fullName>
    </submittedName>
</protein>
<dbReference type="Pfam" id="PF00890">
    <property type="entry name" value="FAD_binding_2"/>
    <property type="match status" value="1"/>
</dbReference>
<dbReference type="AlphaFoldDB" id="A0A9D9HAW1"/>
<dbReference type="InterPro" id="IPR028348">
    <property type="entry name" value="FAD-binding_protein"/>
</dbReference>
<evidence type="ECO:0000256" key="2">
    <source>
        <dbReference type="ARBA" id="ARBA00023002"/>
    </source>
</evidence>
<dbReference type="InterPro" id="IPR049516">
    <property type="entry name" value="FAD-depend_C"/>
</dbReference>
<proteinExistence type="predicted"/>
<dbReference type="InterPro" id="IPR003953">
    <property type="entry name" value="FAD-dep_OxRdtase_2_FAD-bd"/>
</dbReference>
<dbReference type="Gene3D" id="3.30.70.2700">
    <property type="match status" value="1"/>
</dbReference>